<keyword evidence="11" id="KW-0804">Transcription</keyword>
<dbReference type="GO" id="GO:0003677">
    <property type="term" value="F:DNA binding"/>
    <property type="evidence" value="ECO:0007669"/>
    <property type="project" value="UniProtKB-KW"/>
</dbReference>
<keyword evidence="17" id="KW-1185">Reference proteome</keyword>
<evidence type="ECO:0000256" key="6">
    <source>
        <dbReference type="ARBA" id="ARBA00022771"/>
    </source>
</evidence>
<dbReference type="PROSITE" id="PS00028">
    <property type="entry name" value="ZINC_FINGER_C2H2_1"/>
    <property type="match status" value="4"/>
</dbReference>
<evidence type="ECO:0000256" key="1">
    <source>
        <dbReference type="ARBA" id="ARBA00007158"/>
    </source>
</evidence>
<dbReference type="GO" id="GO:0000981">
    <property type="term" value="F:DNA-binding transcription factor activity, RNA polymerase II-specific"/>
    <property type="evidence" value="ECO:0007669"/>
    <property type="project" value="TreeGrafter"/>
</dbReference>
<keyword evidence="3" id="KW-0678">Repressor</keyword>
<dbReference type="InterPro" id="IPR001356">
    <property type="entry name" value="HD"/>
</dbReference>
<feature type="compositionally biased region" description="Basic and acidic residues" evidence="14">
    <location>
        <begin position="697"/>
        <end position="706"/>
    </location>
</feature>
<sequence>MSPSYLQLFSVYVGLGIGHYHINMESESVCPSGVQKPNPSGEDQRHAKPSIALSAASLIMNPPCTSDTLTLVIYHTLFQTHRAERKEKRMYDVKETVRQNEDRRVDEKKPMGHDYFRRDDVSQTSKTEQCSSAETNYNSHNREPNEPMSDTESSPNKNTAEPTEDSLDGETAKFVFGSDSLEQIKAISKSFLSNSCWSSLSLHPQPCGEKTSENSSSSPGDSCYDWHQSAIAKTLQQVSEKHHPATEPNLFSSVQLYRQSARLYGSIFTGASKFHCKSCSASYDTLVDLTVHMNDTGHFRDDNHEKVGQGAKSWSKPRKRSLLEMEGKEDAEKVLRCMYCGHSFESLQDLSVHMIKTKHYQNVPLKEPGTSITAAKVISSFRKRAPMQVDVTKFNATDQKKHSKGPQVKDNFSHVSGITKTDQNIVTKSHILRCMECGSSCESLHQLTAHIMLTGHFVRGKNSLQIADEAKTKTTDEKSRTETDGPSKPTETIKLPLTHCSIQNSTQEDNQENVSMKKGICRESANKNDAEERYNISSKFDYLTEEDLKESPKLNLDILKSLEKTVTSAITKAQKGTPSWGGYPSIHAAYQLGKNTRSFLYNSAHLSSTKQLVPGIEIQSSDKMLISQSPPLGGASAGGNPHAVEGLGKKVMEEFVEEQMKGPDEQVSLRRQFINSPFTSADMKSSASSSPTSARYEASESRDVKVADNGNNTDERSSKKCVEGFKKDPTSMLALYDNVVNTVNTINTVNTNPEPKQPFVSPINALQTVMNLHLGKVAKPVRSAQDPMTMLLNMSSSITERAIMAVPPPDSPPQPAHPDVHHIDKDQPIDLSKGKKRRYFATTSQQPQGKVLNSSALGMTRTDLTDIIMCSPVSPAYESALSDISDMLRNLSDPLGTKVQEVRCPKSKPAAPSHNAVRSEVEGVLAPNEGDDASMVHKRKGRQSHWNLQHLLILQAQFTSGLRQISGGKYVISDLSPQERMVISRVTGLSMTTISHWLANVKYQLRRTGRTKFLKYVDSGHPVFFCSECAMQIQTRSTYLCHLESHLGFRMRDLAKFSCKNLNKKVVRDSKILSHKTSLSPSSHGA</sequence>
<reference evidence="16" key="1">
    <citation type="submission" date="2023-03" db="EMBL/GenBank/DDBJ databases">
        <title>Electrophorus voltai genome.</title>
        <authorList>
            <person name="Bian C."/>
        </authorList>
    </citation>
    <scope>NUCLEOTIDE SEQUENCE</scope>
    <source>
        <strain evidence="16">CB-2022</strain>
        <tissue evidence="16">Muscle</tissue>
    </source>
</reference>
<accession>A0AAD8YQT4</accession>
<dbReference type="Gene3D" id="3.30.160.60">
    <property type="entry name" value="Classic Zinc Finger"/>
    <property type="match status" value="1"/>
</dbReference>
<feature type="region of interest" description="Disordered" evidence="14">
    <location>
        <begin position="101"/>
        <end position="169"/>
    </location>
</feature>
<keyword evidence="8" id="KW-0805">Transcription regulation</keyword>
<dbReference type="PANTHER" id="PTHR12487:SF5">
    <property type="entry name" value="TEASHIRT HOMOLOG 3"/>
    <property type="match status" value="1"/>
</dbReference>
<evidence type="ECO:0000256" key="4">
    <source>
        <dbReference type="ARBA" id="ARBA00022723"/>
    </source>
</evidence>
<dbReference type="EMBL" id="JAROKS010000026">
    <property type="protein sequence ID" value="KAK1785106.1"/>
    <property type="molecule type" value="Genomic_DNA"/>
</dbReference>
<feature type="non-terminal residue" evidence="16">
    <location>
        <position position="1"/>
    </location>
</feature>
<organism evidence="16 17">
    <name type="scientific">Electrophorus voltai</name>
    <dbReference type="NCBI Taxonomy" id="2609070"/>
    <lineage>
        <taxon>Eukaryota</taxon>
        <taxon>Metazoa</taxon>
        <taxon>Chordata</taxon>
        <taxon>Craniata</taxon>
        <taxon>Vertebrata</taxon>
        <taxon>Euteleostomi</taxon>
        <taxon>Actinopterygii</taxon>
        <taxon>Neopterygii</taxon>
        <taxon>Teleostei</taxon>
        <taxon>Ostariophysi</taxon>
        <taxon>Gymnotiformes</taxon>
        <taxon>Gymnotoidei</taxon>
        <taxon>Gymnotidae</taxon>
        <taxon>Electrophorus</taxon>
    </lineage>
</organism>
<evidence type="ECO:0000256" key="11">
    <source>
        <dbReference type="ARBA" id="ARBA00023163"/>
    </source>
</evidence>
<evidence type="ECO:0000256" key="3">
    <source>
        <dbReference type="ARBA" id="ARBA00022491"/>
    </source>
</evidence>
<feature type="domain" description="C2H2-type" evidence="15">
    <location>
        <begin position="335"/>
        <end position="364"/>
    </location>
</feature>
<evidence type="ECO:0000256" key="10">
    <source>
        <dbReference type="ARBA" id="ARBA00023155"/>
    </source>
</evidence>
<dbReference type="PANTHER" id="PTHR12487">
    <property type="entry name" value="TEASHIRT-RELATED"/>
    <property type="match status" value="1"/>
</dbReference>
<keyword evidence="2" id="KW-0217">Developmental protein</keyword>
<keyword evidence="7" id="KW-0862">Zinc</keyword>
<dbReference type="GO" id="GO:0008270">
    <property type="term" value="F:zinc ion binding"/>
    <property type="evidence" value="ECO:0007669"/>
    <property type="project" value="UniProtKB-KW"/>
</dbReference>
<evidence type="ECO:0000256" key="13">
    <source>
        <dbReference type="PROSITE-ProRule" id="PRU00042"/>
    </source>
</evidence>
<feature type="compositionally biased region" description="Basic and acidic residues" evidence="14">
    <location>
        <begin position="101"/>
        <end position="121"/>
    </location>
</feature>
<feature type="region of interest" description="Disordered" evidence="14">
    <location>
        <begin position="468"/>
        <end position="492"/>
    </location>
</feature>
<keyword evidence="12" id="KW-0539">Nucleus</keyword>
<evidence type="ECO:0000313" key="16">
    <source>
        <dbReference type="EMBL" id="KAK1785106.1"/>
    </source>
</evidence>
<gene>
    <name evidence="16" type="ORF">P4O66_018198</name>
</gene>
<keyword evidence="4" id="KW-0479">Metal-binding</keyword>
<dbReference type="SMART" id="SM00389">
    <property type="entry name" value="HOX"/>
    <property type="match status" value="1"/>
</dbReference>
<evidence type="ECO:0000313" key="17">
    <source>
        <dbReference type="Proteomes" id="UP001239994"/>
    </source>
</evidence>
<dbReference type="InterPro" id="IPR058631">
    <property type="entry name" value="TSHZ1-3_homeodomain"/>
</dbReference>
<evidence type="ECO:0000256" key="2">
    <source>
        <dbReference type="ARBA" id="ARBA00022473"/>
    </source>
</evidence>
<name>A0AAD8YQT4_9TELE</name>
<keyword evidence="10" id="KW-0371">Homeobox</keyword>
<protein>
    <recommendedName>
        <fullName evidence="15">C2H2-type domain-containing protein</fullName>
    </recommendedName>
</protein>
<evidence type="ECO:0000259" key="15">
    <source>
        <dbReference type="PROSITE" id="PS50157"/>
    </source>
</evidence>
<feature type="compositionally biased region" description="Polar residues" evidence="14">
    <location>
        <begin position="148"/>
        <end position="161"/>
    </location>
</feature>
<dbReference type="InterPro" id="IPR013087">
    <property type="entry name" value="Znf_C2H2_type"/>
</dbReference>
<keyword evidence="5" id="KW-0677">Repeat</keyword>
<evidence type="ECO:0000256" key="12">
    <source>
        <dbReference type="ARBA" id="ARBA00023242"/>
    </source>
</evidence>
<dbReference type="Pfam" id="PF26094">
    <property type="entry name" value="HTH_TSHZ3"/>
    <property type="match status" value="1"/>
</dbReference>
<evidence type="ECO:0000256" key="5">
    <source>
        <dbReference type="ARBA" id="ARBA00022737"/>
    </source>
</evidence>
<feature type="domain" description="C2H2-type" evidence="15">
    <location>
        <begin position="1024"/>
        <end position="1051"/>
    </location>
</feature>
<feature type="region of interest" description="Disordered" evidence="14">
    <location>
        <begin position="29"/>
        <end position="48"/>
    </location>
</feature>
<feature type="region of interest" description="Disordered" evidence="14">
    <location>
        <begin position="300"/>
        <end position="319"/>
    </location>
</feature>
<evidence type="ECO:0000256" key="8">
    <source>
        <dbReference type="ARBA" id="ARBA00023015"/>
    </source>
</evidence>
<dbReference type="SMART" id="SM00355">
    <property type="entry name" value="ZnF_C2H2"/>
    <property type="match status" value="4"/>
</dbReference>
<dbReference type="GO" id="GO:0005634">
    <property type="term" value="C:nucleus"/>
    <property type="evidence" value="ECO:0007669"/>
    <property type="project" value="TreeGrafter"/>
</dbReference>
<feature type="compositionally biased region" description="Basic and acidic residues" evidence="14">
    <location>
        <begin position="468"/>
        <end position="485"/>
    </location>
</feature>
<comment type="caution">
    <text evidence="16">The sequence shown here is derived from an EMBL/GenBank/DDBJ whole genome shotgun (WGS) entry which is preliminary data.</text>
</comment>
<keyword evidence="9" id="KW-0238">DNA-binding</keyword>
<dbReference type="Proteomes" id="UP001239994">
    <property type="component" value="Unassembled WGS sequence"/>
</dbReference>
<proteinExistence type="inferred from homology"/>
<feature type="region of interest" description="Disordered" evidence="14">
    <location>
        <begin position="680"/>
        <end position="721"/>
    </location>
</feature>
<dbReference type="InterPro" id="IPR027008">
    <property type="entry name" value="Teashirt_fam"/>
</dbReference>
<keyword evidence="6 13" id="KW-0863">Zinc-finger</keyword>
<evidence type="ECO:0000256" key="7">
    <source>
        <dbReference type="ARBA" id="ARBA00022833"/>
    </source>
</evidence>
<feature type="compositionally biased region" description="Low complexity" evidence="14">
    <location>
        <begin position="680"/>
        <end position="694"/>
    </location>
</feature>
<dbReference type="PROSITE" id="PS50157">
    <property type="entry name" value="ZINC_FINGER_C2H2_2"/>
    <property type="match status" value="2"/>
</dbReference>
<comment type="similarity">
    <text evidence="1">Belongs to the teashirt C2H2-type zinc-finger protein family.</text>
</comment>
<evidence type="ECO:0000256" key="9">
    <source>
        <dbReference type="ARBA" id="ARBA00023125"/>
    </source>
</evidence>
<dbReference type="AlphaFoldDB" id="A0AAD8YQT4"/>
<evidence type="ECO:0000256" key="14">
    <source>
        <dbReference type="SAM" id="MobiDB-lite"/>
    </source>
</evidence>
<feature type="compositionally biased region" description="Polar residues" evidence="14">
    <location>
        <begin position="122"/>
        <end position="139"/>
    </location>
</feature>